<protein>
    <submittedName>
        <fullName evidence="2">AIPR protein</fullName>
    </submittedName>
</protein>
<keyword evidence="3" id="KW-1185">Reference proteome</keyword>
<evidence type="ECO:0000313" key="3">
    <source>
        <dbReference type="Proteomes" id="UP000319557"/>
    </source>
</evidence>
<evidence type="ECO:0000313" key="2">
    <source>
        <dbReference type="EMBL" id="QDS88687.1"/>
    </source>
</evidence>
<dbReference type="OrthoDB" id="7375054at2"/>
<feature type="domain" description="Abortive phage infection protein C-terminal" evidence="1">
    <location>
        <begin position="53"/>
        <end position="409"/>
    </location>
</feature>
<proteinExistence type="predicted"/>
<organism evidence="2 3">
    <name type="scientific">Rosistilla ulvae</name>
    <dbReference type="NCBI Taxonomy" id="1930277"/>
    <lineage>
        <taxon>Bacteria</taxon>
        <taxon>Pseudomonadati</taxon>
        <taxon>Planctomycetota</taxon>
        <taxon>Planctomycetia</taxon>
        <taxon>Pirellulales</taxon>
        <taxon>Pirellulaceae</taxon>
        <taxon>Rosistilla</taxon>
    </lineage>
</organism>
<sequence>MLPGWSPGFGDILLKSSVIVRFDDFKASQHKLNRIRGDVRAPSFIDLITGADLEANPRVAKKGAVTKEIEDCLTDCPELFHYKSKGLLVACREVELLERNRVRLRFEDPELEGILDGGHNTLAIARYILRQALGEEADLVLRKVKTWKELQPVWANYLDQIEAIRDEIDFLIPMEVIYPIDESDGCDEFTNAILDINRARNNNAQLTESTKANKSGYYEEIKKNLDINLARDVEWKSNDGGRIKSRDLVALSLIPLSVLPEDVFSSDASLKKKIDNLSTMIFSSKGNCVSLYNEMLQHEGISQKIENKGEIIEVVHEGVQSALVMMKDMPKLYDLIYEKMPISANNNGKKFGKITGVRFFEADNVRSDNPKHLKRPPKTKFYSREVKFDYGEGFIMPLVFALRELMECKQGVVSWKVNPYRFIEDHLDTIVDSYYGMMQGQNFDPAKVGKQQSSYKIAQDSFKVQVMLHANK</sequence>
<gene>
    <name evidence="2" type="ORF">EC9_28790</name>
</gene>
<dbReference type="KEGG" id="ruv:EC9_28790"/>
<dbReference type="EMBL" id="CP036261">
    <property type="protein sequence ID" value="QDS88687.1"/>
    <property type="molecule type" value="Genomic_DNA"/>
</dbReference>
<dbReference type="Proteomes" id="UP000319557">
    <property type="component" value="Chromosome"/>
</dbReference>
<evidence type="ECO:0000259" key="1">
    <source>
        <dbReference type="Pfam" id="PF10592"/>
    </source>
</evidence>
<name>A0A517M1D5_9BACT</name>
<dbReference type="AlphaFoldDB" id="A0A517M1D5"/>
<dbReference type="InterPro" id="IPR018891">
    <property type="entry name" value="AIPR_C"/>
</dbReference>
<reference evidence="2 3" key="1">
    <citation type="submission" date="2019-02" db="EMBL/GenBank/DDBJ databases">
        <title>Deep-cultivation of Planctomycetes and their phenomic and genomic characterization uncovers novel biology.</title>
        <authorList>
            <person name="Wiegand S."/>
            <person name="Jogler M."/>
            <person name="Boedeker C."/>
            <person name="Pinto D."/>
            <person name="Vollmers J."/>
            <person name="Rivas-Marin E."/>
            <person name="Kohn T."/>
            <person name="Peeters S.H."/>
            <person name="Heuer A."/>
            <person name="Rast P."/>
            <person name="Oberbeckmann S."/>
            <person name="Bunk B."/>
            <person name="Jeske O."/>
            <person name="Meyerdierks A."/>
            <person name="Storesund J.E."/>
            <person name="Kallscheuer N."/>
            <person name="Luecker S."/>
            <person name="Lage O.M."/>
            <person name="Pohl T."/>
            <person name="Merkel B.J."/>
            <person name="Hornburger P."/>
            <person name="Mueller R.-W."/>
            <person name="Bruemmer F."/>
            <person name="Labrenz M."/>
            <person name="Spormann A.M."/>
            <person name="Op den Camp H."/>
            <person name="Overmann J."/>
            <person name="Amann R."/>
            <person name="Jetten M.S.M."/>
            <person name="Mascher T."/>
            <person name="Medema M.H."/>
            <person name="Devos D.P."/>
            <person name="Kaster A.-K."/>
            <person name="Ovreas L."/>
            <person name="Rohde M."/>
            <person name="Galperin M.Y."/>
            <person name="Jogler C."/>
        </authorList>
    </citation>
    <scope>NUCLEOTIDE SEQUENCE [LARGE SCALE GENOMIC DNA]</scope>
    <source>
        <strain evidence="2 3">EC9</strain>
    </source>
</reference>
<accession>A0A517M1D5</accession>
<dbReference type="Pfam" id="PF10592">
    <property type="entry name" value="AIPR"/>
    <property type="match status" value="1"/>
</dbReference>